<keyword evidence="8" id="KW-0012">Acyltransferase</keyword>
<dbReference type="SUPFAM" id="SSF56317">
    <property type="entry name" value="Carbon-nitrogen hydrolase"/>
    <property type="match status" value="1"/>
</dbReference>
<evidence type="ECO:0000256" key="2">
    <source>
        <dbReference type="ARBA" id="ARBA00010065"/>
    </source>
</evidence>
<keyword evidence="4" id="KW-0808">Transferase</keyword>
<name>A0ABT2YKQ1_9BURK</name>
<feature type="transmembrane region" description="Helical" evidence="9">
    <location>
        <begin position="478"/>
        <end position="495"/>
    </location>
</feature>
<evidence type="ECO:0000256" key="1">
    <source>
        <dbReference type="ARBA" id="ARBA00004651"/>
    </source>
</evidence>
<dbReference type="PANTHER" id="PTHR38686:SF1">
    <property type="entry name" value="APOLIPOPROTEIN N-ACYLTRANSFERASE"/>
    <property type="match status" value="1"/>
</dbReference>
<dbReference type="InterPro" id="IPR003010">
    <property type="entry name" value="C-N_Hydrolase"/>
</dbReference>
<keyword evidence="5 9" id="KW-0812">Transmembrane</keyword>
<evidence type="ECO:0000256" key="7">
    <source>
        <dbReference type="ARBA" id="ARBA00023136"/>
    </source>
</evidence>
<feature type="transmembrane region" description="Helical" evidence="9">
    <location>
        <begin position="73"/>
        <end position="91"/>
    </location>
</feature>
<evidence type="ECO:0000256" key="3">
    <source>
        <dbReference type="ARBA" id="ARBA00022475"/>
    </source>
</evidence>
<dbReference type="EMBL" id="JAJIRN010000010">
    <property type="protein sequence ID" value="MCV2370638.1"/>
    <property type="molecule type" value="Genomic_DNA"/>
</dbReference>
<dbReference type="InterPro" id="IPR004563">
    <property type="entry name" value="Apolipo_AcylTrfase"/>
</dbReference>
<dbReference type="Proteomes" id="UP001209701">
    <property type="component" value="Unassembled WGS sequence"/>
</dbReference>
<evidence type="ECO:0000259" key="10">
    <source>
        <dbReference type="PROSITE" id="PS50263"/>
    </source>
</evidence>
<dbReference type="PROSITE" id="PS50263">
    <property type="entry name" value="CN_HYDROLASE"/>
    <property type="match status" value="1"/>
</dbReference>
<dbReference type="InterPro" id="IPR036526">
    <property type="entry name" value="C-N_Hydrolase_sf"/>
</dbReference>
<feature type="transmembrane region" description="Helical" evidence="9">
    <location>
        <begin position="167"/>
        <end position="193"/>
    </location>
</feature>
<dbReference type="Pfam" id="PF00795">
    <property type="entry name" value="CN_hydrolase"/>
    <property type="match status" value="1"/>
</dbReference>
<comment type="caution">
    <text evidence="11">The sequence shown here is derived from an EMBL/GenBank/DDBJ whole genome shotgun (WGS) entry which is preliminary data.</text>
</comment>
<feature type="transmembrane region" description="Helical" evidence="9">
    <location>
        <begin position="22"/>
        <end position="42"/>
    </location>
</feature>
<evidence type="ECO:0000256" key="4">
    <source>
        <dbReference type="ARBA" id="ARBA00022679"/>
    </source>
</evidence>
<evidence type="ECO:0000256" key="8">
    <source>
        <dbReference type="ARBA" id="ARBA00023315"/>
    </source>
</evidence>
<proteinExistence type="inferred from homology"/>
<accession>A0ABT2YKQ1</accession>
<comment type="subcellular location">
    <subcellularLocation>
        <location evidence="1">Cell membrane</location>
        <topology evidence="1">Multi-pass membrane protein</topology>
    </subcellularLocation>
</comment>
<dbReference type="PANTHER" id="PTHR38686">
    <property type="entry name" value="APOLIPOPROTEIN N-ACYLTRANSFERASE"/>
    <property type="match status" value="1"/>
</dbReference>
<dbReference type="RefSeq" id="WP_263573229.1">
    <property type="nucleotide sequence ID" value="NZ_JAJIRN010000010.1"/>
</dbReference>
<sequence>MSEHNWSAEPHSPIKAKADASLAARLPLAAWLLIGTLLMVLTQHRWNIALLGWLAPVPWLIAAERLRGWRAGLLLLGCATLALTLQTLKIISAPMPYSMAVAIGVPVGLITGLMWLAWAALQRRLGPIWGIYVYVALATLMDWGSVVGSPTGAWGVSANSQLENLPLLQLASLGGLSLIGALMAWVAASLAAVLTQSGRGLRAAWAHLAAALLCLLLALGWGVWRLDRLEMGPTLAVAGVVGQRPTSDQPAPASRAERARLRQEDMFARSELAAQRGAKLLVWSEGAVQVEPAQEAALRERAADFARRHGVELLMAYVVITQTSPLLLDNKFEWFGPDGAGLLVYRKHKPAPGEPVMVGSGPMPVLQRPWGKAAGAICYDYDFPSQAREQARAGAGLVLLPSGDWRGIDPYHTLMARLRAIEGGMALLRPVEGGSSMLFDALGRQRAAIGAQGDSEGILLAQAPTQQLPTFYTRWGDWPLLPAAALLLLSLGVALRRRRR</sequence>
<keyword evidence="6 9" id="KW-1133">Transmembrane helix</keyword>
<keyword evidence="7 9" id="KW-0472">Membrane</keyword>
<evidence type="ECO:0000256" key="6">
    <source>
        <dbReference type="ARBA" id="ARBA00022989"/>
    </source>
</evidence>
<gene>
    <name evidence="11" type="ORF">LNV07_21345</name>
</gene>
<comment type="similarity">
    <text evidence="2">Belongs to the CN hydrolase family. Apolipoprotein N-acyltransferase subfamily.</text>
</comment>
<feature type="transmembrane region" description="Helical" evidence="9">
    <location>
        <begin position="128"/>
        <end position="147"/>
    </location>
</feature>
<dbReference type="InterPro" id="IPR045378">
    <property type="entry name" value="LNT_N"/>
</dbReference>
<evidence type="ECO:0000313" key="12">
    <source>
        <dbReference type="Proteomes" id="UP001209701"/>
    </source>
</evidence>
<organism evidence="11 12">
    <name type="scientific">Roseateles oligotrophus</name>
    <dbReference type="NCBI Taxonomy" id="1769250"/>
    <lineage>
        <taxon>Bacteria</taxon>
        <taxon>Pseudomonadati</taxon>
        <taxon>Pseudomonadota</taxon>
        <taxon>Betaproteobacteria</taxon>
        <taxon>Burkholderiales</taxon>
        <taxon>Sphaerotilaceae</taxon>
        <taxon>Roseateles</taxon>
    </lineage>
</organism>
<dbReference type="Gene3D" id="3.60.110.10">
    <property type="entry name" value="Carbon-nitrogen hydrolase"/>
    <property type="match status" value="1"/>
</dbReference>
<protein>
    <recommendedName>
        <fullName evidence="10">CN hydrolase domain-containing protein</fullName>
    </recommendedName>
</protein>
<evidence type="ECO:0000256" key="5">
    <source>
        <dbReference type="ARBA" id="ARBA00022692"/>
    </source>
</evidence>
<evidence type="ECO:0000256" key="9">
    <source>
        <dbReference type="SAM" id="Phobius"/>
    </source>
</evidence>
<feature type="domain" description="CN hydrolase" evidence="10">
    <location>
        <begin position="243"/>
        <end position="465"/>
    </location>
</feature>
<keyword evidence="3" id="KW-1003">Cell membrane</keyword>
<reference evidence="11 12" key="1">
    <citation type="submission" date="2021-11" db="EMBL/GenBank/DDBJ databases">
        <authorList>
            <person name="Liang Q."/>
            <person name="Mou H."/>
            <person name="Liu Z."/>
        </authorList>
    </citation>
    <scope>NUCLEOTIDE SEQUENCE [LARGE SCALE GENOMIC DNA]</scope>
    <source>
        <strain evidence="11 12">CHU3</strain>
    </source>
</reference>
<feature type="transmembrane region" description="Helical" evidence="9">
    <location>
        <begin position="97"/>
        <end position="121"/>
    </location>
</feature>
<keyword evidence="12" id="KW-1185">Reference proteome</keyword>
<feature type="transmembrane region" description="Helical" evidence="9">
    <location>
        <begin position="205"/>
        <end position="224"/>
    </location>
</feature>
<evidence type="ECO:0000313" key="11">
    <source>
        <dbReference type="EMBL" id="MCV2370638.1"/>
    </source>
</evidence>
<dbReference type="Pfam" id="PF20154">
    <property type="entry name" value="LNT_N"/>
    <property type="match status" value="1"/>
</dbReference>